<keyword evidence="2" id="KW-1185">Reference proteome</keyword>
<evidence type="ECO:0008006" key="3">
    <source>
        <dbReference type="Google" id="ProtNLM"/>
    </source>
</evidence>
<sequence>MPSPSAHDLNARGTGAPISLVAPGEGGVRDYAATLNGLLQGQLVEATPDLPAAALAGADVILHYVGYGYARRGTPLWLLRRLREARPHMRRLGIFFHELYADGAPWRSAFWLSPVQRYIAAELAALADFWVTNREGSARWLNAHAPARPHRVLPVFSNLGESGAPQRDRQAAVVVLGGSALRAQTYQEAGDALFDWVGRAGFTLHDVGPALGDTGLAARIAARGAVVHGRVDAAEAARLLSVSTYGVLAYPVDYAAKSGVFAAYCAHAVCPVLLSRSSGVHDGITPAHYLPSIEAMTPDLDHAWRIGRAANAWYAPHALRHHEAGFRELLRRFSISEPQTSPAAAPTE</sequence>
<name>A0A142JDY4_9BURK</name>
<protein>
    <recommendedName>
        <fullName evidence="3">Glycosyltransferase</fullName>
    </recommendedName>
</protein>
<evidence type="ECO:0000313" key="1">
    <source>
        <dbReference type="EMBL" id="AMR76296.1"/>
    </source>
</evidence>
<dbReference type="AlphaFoldDB" id="A0A142JDY4"/>
<dbReference type="OrthoDB" id="8478474at2"/>
<gene>
    <name evidence="1" type="ORF">A2G96_00230</name>
</gene>
<dbReference type="RefSeq" id="WP_062795717.1">
    <property type="nucleotide sequence ID" value="NZ_CP014844.1"/>
</dbReference>
<proteinExistence type="predicted"/>
<dbReference type="Proteomes" id="UP000075238">
    <property type="component" value="Chromosome 1"/>
</dbReference>
<dbReference type="KEGG" id="cnan:A2G96_00230"/>
<dbReference type="EMBL" id="CP014844">
    <property type="protein sequence ID" value="AMR76296.1"/>
    <property type="molecule type" value="Genomic_DNA"/>
</dbReference>
<accession>A0A142JDY4</accession>
<evidence type="ECO:0000313" key="2">
    <source>
        <dbReference type="Proteomes" id="UP000075238"/>
    </source>
</evidence>
<organism evidence="1 2">
    <name type="scientific">Cupriavidus nantongensis</name>
    <dbReference type="NCBI Taxonomy" id="1796606"/>
    <lineage>
        <taxon>Bacteria</taxon>
        <taxon>Pseudomonadati</taxon>
        <taxon>Pseudomonadota</taxon>
        <taxon>Betaproteobacteria</taxon>
        <taxon>Burkholderiales</taxon>
        <taxon>Burkholderiaceae</taxon>
        <taxon>Cupriavidus</taxon>
    </lineage>
</organism>
<reference evidence="1 2" key="1">
    <citation type="submission" date="2016-03" db="EMBL/GenBank/DDBJ databases">
        <title>Complete genome sequence of a novel chlorpyrifos degrading bacterium, Cupriavidus nantongensis sp. X1.</title>
        <authorList>
            <person name="Fang L."/>
        </authorList>
    </citation>
    <scope>NUCLEOTIDE SEQUENCE [LARGE SCALE GENOMIC DNA]</scope>
    <source>
        <strain evidence="1 2">X1</strain>
    </source>
</reference>